<sequence>MSAHGSEYDEDTGHYDECPQHTDPSDPRCYCTGIANAQDSYYEEPADMREH</sequence>
<dbReference type="AlphaFoldDB" id="A0A6G3SNG0"/>
<dbReference type="RefSeq" id="WP_164256932.1">
    <property type="nucleotide sequence ID" value="NZ_JAAGMK010000180.1"/>
</dbReference>
<protein>
    <submittedName>
        <fullName evidence="2">Uncharacterized protein</fullName>
    </submittedName>
</protein>
<dbReference type="EMBL" id="JAAGMK010000180">
    <property type="protein sequence ID" value="NEB83958.1"/>
    <property type="molecule type" value="Genomic_DNA"/>
</dbReference>
<organism evidence="2">
    <name type="scientific">Streptomyces anulatus</name>
    <name type="common">Streptomyces chrysomallus</name>
    <dbReference type="NCBI Taxonomy" id="1892"/>
    <lineage>
        <taxon>Bacteria</taxon>
        <taxon>Bacillati</taxon>
        <taxon>Actinomycetota</taxon>
        <taxon>Actinomycetes</taxon>
        <taxon>Kitasatosporales</taxon>
        <taxon>Streptomycetaceae</taxon>
        <taxon>Streptomyces</taxon>
    </lineage>
</organism>
<reference evidence="2" key="1">
    <citation type="submission" date="2020-01" db="EMBL/GenBank/DDBJ databases">
        <title>Insect and environment-associated Actinomycetes.</title>
        <authorList>
            <person name="Currrie C."/>
            <person name="Chevrette M."/>
            <person name="Carlson C."/>
            <person name="Stubbendieck R."/>
            <person name="Wendt-Pienkowski E."/>
        </authorList>
    </citation>
    <scope>NUCLEOTIDE SEQUENCE</scope>
    <source>
        <strain evidence="2">SID505</strain>
    </source>
</reference>
<comment type="caution">
    <text evidence="2">The sequence shown here is derived from an EMBL/GenBank/DDBJ whole genome shotgun (WGS) entry which is preliminary data.</text>
</comment>
<proteinExistence type="predicted"/>
<name>A0A6G3SNG0_STRAQ</name>
<gene>
    <name evidence="2" type="ORF">G3I43_07165</name>
</gene>
<evidence type="ECO:0000256" key="1">
    <source>
        <dbReference type="SAM" id="MobiDB-lite"/>
    </source>
</evidence>
<feature type="region of interest" description="Disordered" evidence="1">
    <location>
        <begin position="1"/>
        <end position="26"/>
    </location>
</feature>
<feature type="compositionally biased region" description="Basic and acidic residues" evidence="1">
    <location>
        <begin position="11"/>
        <end position="26"/>
    </location>
</feature>
<accession>A0A6G3SNG0</accession>
<evidence type="ECO:0000313" key="2">
    <source>
        <dbReference type="EMBL" id="NEB83958.1"/>
    </source>
</evidence>